<evidence type="ECO:0000256" key="3">
    <source>
        <dbReference type="ARBA" id="ARBA00022801"/>
    </source>
</evidence>
<dbReference type="Pfam" id="PF22694">
    <property type="entry name" value="CtpB_N-like"/>
    <property type="match status" value="1"/>
</dbReference>
<evidence type="ECO:0000256" key="2">
    <source>
        <dbReference type="ARBA" id="ARBA00022670"/>
    </source>
</evidence>
<dbReference type="NCBIfam" id="TIGR00225">
    <property type="entry name" value="prc"/>
    <property type="match status" value="1"/>
</dbReference>
<sequence length="422" mass="46038">MLSIKVTLRQIRSFFIALIFLFLAGVVGYFFGKKELLLTTSKTFPQIKIDRSLPTGKDSKIDFSLFWQVWDRVEASYLDRKNIDYKKMVYGAISGMVSSLGDPYTVFLPPTENSDAKSDLRGDFEGVGIQIGYNKDQRLSVVAPLSGTPAEAAGIKAGDIILKIVDEPQKIDKDTAGISLPEAVDLIRGPKGSLVKLTISREGVEKPFEVSLKRSTIVVKSVEVKFVEKNNQNVAVLKLSRFGERTDQEWQEAVASIKKKEESIKNFGGVILDLRNNPGGFLQGSVFIGSEFLAKGVIVQQDKGIDGKEVYSVDRLGKLLNEPLVVLINNGSASASEIVAGALKEAKRARLVGEKSFGKGTVQEAEDLPGGAGLHVTVARWLLPSGTSIDKVGVLPDVEIKNDENDQAIDLQLQKALELLTN</sequence>
<name>A0A2H0WS97_9BACT</name>
<keyword evidence="4 5" id="KW-0720">Serine protease</keyword>
<dbReference type="SMART" id="SM00228">
    <property type="entry name" value="PDZ"/>
    <property type="match status" value="1"/>
</dbReference>
<dbReference type="InterPro" id="IPR005151">
    <property type="entry name" value="Tail-specific_protease"/>
</dbReference>
<dbReference type="InterPro" id="IPR029045">
    <property type="entry name" value="ClpP/crotonase-like_dom_sf"/>
</dbReference>
<dbReference type="GO" id="GO:0007165">
    <property type="term" value="P:signal transduction"/>
    <property type="evidence" value="ECO:0007669"/>
    <property type="project" value="TreeGrafter"/>
</dbReference>
<comment type="caution">
    <text evidence="8">The sequence shown here is derived from an EMBL/GenBank/DDBJ whole genome shotgun (WGS) entry which is preliminary data.</text>
</comment>
<evidence type="ECO:0000256" key="1">
    <source>
        <dbReference type="ARBA" id="ARBA00009179"/>
    </source>
</evidence>
<dbReference type="InterPro" id="IPR004447">
    <property type="entry name" value="Peptidase_S41A"/>
</dbReference>
<keyword evidence="2 5" id="KW-0645">Protease</keyword>
<dbReference type="Gene3D" id="2.30.42.10">
    <property type="match status" value="1"/>
</dbReference>
<feature type="transmembrane region" description="Helical" evidence="6">
    <location>
        <begin position="12"/>
        <end position="32"/>
    </location>
</feature>
<evidence type="ECO:0000256" key="6">
    <source>
        <dbReference type="SAM" id="Phobius"/>
    </source>
</evidence>
<dbReference type="InterPro" id="IPR036034">
    <property type="entry name" value="PDZ_sf"/>
</dbReference>
<evidence type="ECO:0000256" key="4">
    <source>
        <dbReference type="ARBA" id="ARBA00022825"/>
    </source>
</evidence>
<reference evidence="9" key="1">
    <citation type="submission" date="2017-09" db="EMBL/GenBank/DDBJ databases">
        <title>Depth-based differentiation of microbial function through sediment-hosted aquifers and enrichment of novel symbionts in the deep terrestrial subsurface.</title>
        <authorList>
            <person name="Probst A.J."/>
            <person name="Ladd B."/>
            <person name="Jarett J.K."/>
            <person name="Geller-Mcgrath D.E."/>
            <person name="Sieber C.M.K."/>
            <person name="Emerson J.B."/>
            <person name="Anantharaman K."/>
            <person name="Thomas B.C."/>
            <person name="Malmstrom R."/>
            <person name="Stieglmeier M."/>
            <person name="Klingl A."/>
            <person name="Woyke T."/>
            <person name="Ryan C.M."/>
            <person name="Banfield J.F."/>
        </authorList>
    </citation>
    <scope>NUCLEOTIDE SEQUENCE [LARGE SCALE GENOMIC DNA]</scope>
</reference>
<protein>
    <recommendedName>
        <fullName evidence="7">PDZ domain-containing protein</fullName>
    </recommendedName>
</protein>
<dbReference type="SMART" id="SM00245">
    <property type="entry name" value="TSPc"/>
    <property type="match status" value="1"/>
</dbReference>
<dbReference type="GO" id="GO:0030288">
    <property type="term" value="C:outer membrane-bounded periplasmic space"/>
    <property type="evidence" value="ECO:0007669"/>
    <property type="project" value="TreeGrafter"/>
</dbReference>
<dbReference type="InterPro" id="IPR055210">
    <property type="entry name" value="CtpA/B_N"/>
</dbReference>
<dbReference type="EMBL" id="PEZI01000015">
    <property type="protein sequence ID" value="PIS14808.1"/>
    <property type="molecule type" value="Genomic_DNA"/>
</dbReference>
<dbReference type="PANTHER" id="PTHR32060:SF30">
    <property type="entry name" value="CARBOXY-TERMINAL PROCESSING PROTEASE CTPA"/>
    <property type="match status" value="1"/>
</dbReference>
<dbReference type="AlphaFoldDB" id="A0A2H0WS97"/>
<proteinExistence type="inferred from homology"/>
<dbReference type="GO" id="GO:0004175">
    <property type="term" value="F:endopeptidase activity"/>
    <property type="evidence" value="ECO:0007669"/>
    <property type="project" value="TreeGrafter"/>
</dbReference>
<dbReference type="PROSITE" id="PS50106">
    <property type="entry name" value="PDZ"/>
    <property type="match status" value="1"/>
</dbReference>
<dbReference type="PANTHER" id="PTHR32060">
    <property type="entry name" value="TAIL-SPECIFIC PROTEASE"/>
    <property type="match status" value="1"/>
</dbReference>
<dbReference type="GO" id="GO:0008236">
    <property type="term" value="F:serine-type peptidase activity"/>
    <property type="evidence" value="ECO:0007669"/>
    <property type="project" value="UniProtKB-KW"/>
</dbReference>
<evidence type="ECO:0000313" key="8">
    <source>
        <dbReference type="EMBL" id="PIS14808.1"/>
    </source>
</evidence>
<dbReference type="Pfam" id="PF00595">
    <property type="entry name" value="PDZ"/>
    <property type="match status" value="1"/>
</dbReference>
<organism evidence="8 9">
    <name type="scientific">Candidatus Shapirobacteria bacterium CG09_land_8_20_14_0_10_39_12</name>
    <dbReference type="NCBI Taxonomy" id="1974885"/>
    <lineage>
        <taxon>Bacteria</taxon>
        <taxon>Candidatus Shapironibacteriota</taxon>
    </lineage>
</organism>
<gene>
    <name evidence="8" type="ORF">COT64_00665</name>
</gene>
<dbReference type="Gene3D" id="3.30.750.44">
    <property type="match status" value="1"/>
</dbReference>
<dbReference type="InterPro" id="IPR001478">
    <property type="entry name" value="PDZ"/>
</dbReference>
<keyword evidence="3 5" id="KW-0378">Hydrolase</keyword>
<dbReference type="SUPFAM" id="SSF52096">
    <property type="entry name" value="ClpP/crotonase"/>
    <property type="match status" value="1"/>
</dbReference>
<dbReference type="Proteomes" id="UP000230775">
    <property type="component" value="Unassembled WGS sequence"/>
</dbReference>
<evidence type="ECO:0000256" key="5">
    <source>
        <dbReference type="RuleBase" id="RU004404"/>
    </source>
</evidence>
<dbReference type="CDD" id="cd06782">
    <property type="entry name" value="cpPDZ_CPP-like"/>
    <property type="match status" value="1"/>
</dbReference>
<dbReference type="CDD" id="cd07560">
    <property type="entry name" value="Peptidase_S41_CPP"/>
    <property type="match status" value="1"/>
</dbReference>
<dbReference type="SUPFAM" id="SSF50156">
    <property type="entry name" value="PDZ domain-like"/>
    <property type="match status" value="1"/>
</dbReference>
<accession>A0A2H0WS97</accession>
<dbReference type="Pfam" id="PF03572">
    <property type="entry name" value="Peptidase_S41"/>
    <property type="match status" value="1"/>
</dbReference>
<evidence type="ECO:0000313" key="9">
    <source>
        <dbReference type="Proteomes" id="UP000230775"/>
    </source>
</evidence>
<evidence type="ECO:0000259" key="7">
    <source>
        <dbReference type="PROSITE" id="PS50106"/>
    </source>
</evidence>
<keyword evidence="6" id="KW-1133">Transmembrane helix</keyword>
<dbReference type="GO" id="GO:0006508">
    <property type="term" value="P:proteolysis"/>
    <property type="evidence" value="ECO:0007669"/>
    <property type="project" value="UniProtKB-KW"/>
</dbReference>
<keyword evidence="6" id="KW-0812">Transmembrane</keyword>
<comment type="similarity">
    <text evidence="1 5">Belongs to the peptidase S41A family.</text>
</comment>
<keyword evidence="6" id="KW-0472">Membrane</keyword>
<feature type="domain" description="PDZ" evidence="7">
    <location>
        <begin position="105"/>
        <end position="188"/>
    </location>
</feature>
<dbReference type="FunFam" id="2.30.42.10:FF:000063">
    <property type="entry name" value="Peptidase, S41 family"/>
    <property type="match status" value="1"/>
</dbReference>
<dbReference type="Gene3D" id="3.90.226.10">
    <property type="entry name" value="2-enoyl-CoA Hydratase, Chain A, domain 1"/>
    <property type="match status" value="1"/>
</dbReference>